<sequence length="66" mass="7463">MEACISSSIVSNMNGNLLLSYDELIVFISNYPSLQRHVSVVAFTFNTFLMYVCIGRHVRLYASVNI</sequence>
<accession>A0A2P2Q9Q4</accession>
<organism evidence="1">
    <name type="scientific">Rhizophora mucronata</name>
    <name type="common">Asiatic mangrove</name>
    <dbReference type="NCBI Taxonomy" id="61149"/>
    <lineage>
        <taxon>Eukaryota</taxon>
        <taxon>Viridiplantae</taxon>
        <taxon>Streptophyta</taxon>
        <taxon>Embryophyta</taxon>
        <taxon>Tracheophyta</taxon>
        <taxon>Spermatophyta</taxon>
        <taxon>Magnoliopsida</taxon>
        <taxon>eudicotyledons</taxon>
        <taxon>Gunneridae</taxon>
        <taxon>Pentapetalae</taxon>
        <taxon>rosids</taxon>
        <taxon>fabids</taxon>
        <taxon>Malpighiales</taxon>
        <taxon>Rhizophoraceae</taxon>
        <taxon>Rhizophora</taxon>
    </lineage>
</organism>
<dbReference type="AlphaFoldDB" id="A0A2P2Q9Q4"/>
<dbReference type="EMBL" id="GGEC01083203">
    <property type="protein sequence ID" value="MBX63687.1"/>
    <property type="molecule type" value="Transcribed_RNA"/>
</dbReference>
<name>A0A2P2Q9Q4_RHIMU</name>
<evidence type="ECO:0000313" key="1">
    <source>
        <dbReference type="EMBL" id="MBX63687.1"/>
    </source>
</evidence>
<proteinExistence type="predicted"/>
<reference evidence="1" key="1">
    <citation type="submission" date="2018-02" db="EMBL/GenBank/DDBJ databases">
        <title>Rhizophora mucronata_Transcriptome.</title>
        <authorList>
            <person name="Meera S.P."/>
            <person name="Sreeshan A."/>
            <person name="Augustine A."/>
        </authorList>
    </citation>
    <scope>NUCLEOTIDE SEQUENCE</scope>
    <source>
        <tissue evidence="1">Leaf</tissue>
    </source>
</reference>
<protein>
    <submittedName>
        <fullName evidence="1">Uncharacterized protein</fullName>
    </submittedName>
</protein>